<proteinExistence type="predicted"/>
<keyword evidence="2" id="KW-0472">Membrane</keyword>
<name>A0A7S2U693_9STRA</name>
<evidence type="ECO:0000256" key="2">
    <source>
        <dbReference type="SAM" id="Phobius"/>
    </source>
</evidence>
<dbReference type="EMBL" id="HBHQ01002561">
    <property type="protein sequence ID" value="CAD9809815.1"/>
    <property type="molecule type" value="Transcribed_RNA"/>
</dbReference>
<evidence type="ECO:0000313" key="3">
    <source>
        <dbReference type="EMBL" id="CAD9809815.1"/>
    </source>
</evidence>
<feature type="compositionally biased region" description="Basic residues" evidence="1">
    <location>
        <begin position="89"/>
        <end position="98"/>
    </location>
</feature>
<feature type="transmembrane region" description="Helical" evidence="2">
    <location>
        <begin position="12"/>
        <end position="29"/>
    </location>
</feature>
<organism evidence="3">
    <name type="scientific">Attheya septentrionalis</name>
    <dbReference type="NCBI Taxonomy" id="420275"/>
    <lineage>
        <taxon>Eukaryota</taxon>
        <taxon>Sar</taxon>
        <taxon>Stramenopiles</taxon>
        <taxon>Ochrophyta</taxon>
        <taxon>Bacillariophyta</taxon>
        <taxon>Coscinodiscophyceae</taxon>
        <taxon>Chaetocerotophycidae</taxon>
        <taxon>Chaetocerotales</taxon>
        <taxon>Attheyaceae</taxon>
        <taxon>Attheya</taxon>
    </lineage>
</organism>
<accession>A0A7S2U693</accession>
<dbReference type="AlphaFoldDB" id="A0A7S2U693"/>
<evidence type="ECO:0000256" key="1">
    <source>
        <dbReference type="SAM" id="MobiDB-lite"/>
    </source>
</evidence>
<sequence length="98" mass="11161">MAEISLDWNRAAHLILLVSLTFLFGRLLINRLGWGNMAAYGASCSIVCQISNVIMKLWMEDGLQENDKDKDETLSNNRAERRRAGGNPKKQKKREKPD</sequence>
<protein>
    <submittedName>
        <fullName evidence="3">Uncharacterized protein</fullName>
    </submittedName>
</protein>
<keyword evidence="2" id="KW-1133">Transmembrane helix</keyword>
<feature type="region of interest" description="Disordered" evidence="1">
    <location>
        <begin position="66"/>
        <end position="98"/>
    </location>
</feature>
<reference evidence="3" key="1">
    <citation type="submission" date="2021-01" db="EMBL/GenBank/DDBJ databases">
        <authorList>
            <person name="Corre E."/>
            <person name="Pelletier E."/>
            <person name="Niang G."/>
            <person name="Scheremetjew M."/>
            <person name="Finn R."/>
            <person name="Kale V."/>
            <person name="Holt S."/>
            <person name="Cochrane G."/>
            <person name="Meng A."/>
            <person name="Brown T."/>
            <person name="Cohen L."/>
        </authorList>
    </citation>
    <scope>NUCLEOTIDE SEQUENCE</scope>
    <source>
        <strain evidence="3">CCMP2084</strain>
    </source>
</reference>
<keyword evidence="2" id="KW-0812">Transmembrane</keyword>
<feature type="compositionally biased region" description="Basic and acidic residues" evidence="1">
    <location>
        <begin position="66"/>
        <end position="83"/>
    </location>
</feature>
<gene>
    <name evidence="3" type="ORF">ASEP1449_LOCUS1638</name>
</gene>